<keyword evidence="5" id="KW-0677">Repeat</keyword>
<dbReference type="InterPro" id="IPR000569">
    <property type="entry name" value="HECT_dom"/>
</dbReference>
<dbReference type="GO" id="GO:0005737">
    <property type="term" value="C:cytoplasm"/>
    <property type="evidence" value="ECO:0007669"/>
    <property type="project" value="TreeGrafter"/>
</dbReference>
<dbReference type="EC" id="2.3.2.26" evidence="3"/>
<evidence type="ECO:0000256" key="6">
    <source>
        <dbReference type="ARBA" id="ARBA00022786"/>
    </source>
</evidence>
<proteinExistence type="predicted"/>
<dbReference type="PROSITE" id="PS50237">
    <property type="entry name" value="HECT"/>
    <property type="match status" value="1"/>
</dbReference>
<dbReference type="STRING" id="1754192.A0A1Y1X7Y8"/>
<evidence type="ECO:0000256" key="4">
    <source>
        <dbReference type="ARBA" id="ARBA00022679"/>
    </source>
</evidence>
<evidence type="ECO:0000256" key="2">
    <source>
        <dbReference type="ARBA" id="ARBA00004906"/>
    </source>
</evidence>
<dbReference type="AlphaFoldDB" id="A0A1Y1X7Y8"/>
<keyword evidence="4" id="KW-0808">Transferase</keyword>
<evidence type="ECO:0000256" key="7">
    <source>
        <dbReference type="PROSITE-ProRule" id="PRU00104"/>
    </source>
</evidence>
<keyword evidence="6 7" id="KW-0833">Ubl conjugation pathway</keyword>
<evidence type="ECO:0000256" key="1">
    <source>
        <dbReference type="ARBA" id="ARBA00000885"/>
    </source>
</evidence>
<evidence type="ECO:0000313" key="10">
    <source>
        <dbReference type="Proteomes" id="UP000193944"/>
    </source>
</evidence>
<keyword evidence="10" id="KW-1185">Reference proteome</keyword>
<dbReference type="GO" id="GO:0006511">
    <property type="term" value="P:ubiquitin-dependent protein catabolic process"/>
    <property type="evidence" value="ECO:0007669"/>
    <property type="project" value="TreeGrafter"/>
</dbReference>
<dbReference type="FunFam" id="3.90.1750.10:FF:000079">
    <property type="entry name" value="E3 ubiquitin-protein ligase"/>
    <property type="match status" value="1"/>
</dbReference>
<evidence type="ECO:0000313" key="9">
    <source>
        <dbReference type="EMBL" id="ORX81444.1"/>
    </source>
</evidence>
<dbReference type="Gene3D" id="3.30.2410.10">
    <property type="entry name" value="Hect, E3 ligase catalytic domain"/>
    <property type="match status" value="1"/>
</dbReference>
<dbReference type="Gene3D" id="3.90.1750.10">
    <property type="entry name" value="Hect, E3 ligase catalytic domains"/>
    <property type="match status" value="1"/>
</dbReference>
<dbReference type="EMBL" id="MCFG01000119">
    <property type="protein sequence ID" value="ORX81444.1"/>
    <property type="molecule type" value="Genomic_DNA"/>
</dbReference>
<dbReference type="Pfam" id="PF00632">
    <property type="entry name" value="HECT"/>
    <property type="match status" value="1"/>
</dbReference>
<sequence length="394" mass="46391">MMVQSDRENLTPYYKINFEKKITLLKESIKLRKRHGTTDIHLRRKNLFEDAYNYFKNKTPYDLKGTLKIHYIGEKGVDAGGLTKFFFQISKELINPKYSLFKYTNEESYLLIIDPLSKLINPRDYIEYFKFIGRIMGMAIFHNQYLVASFTVPIYKVLLDKKLNLLDLRSIDPRLYSNLKWILNHNITEKDGYTFTRDIKLLNMIRTIELKPNGANIYVTNSNKKEYIELMTENIINYGISEQLNALKAGFNEIIPNFLLSNFDEYDLDLLISGLRIIDIEDWQNNTEYEGYNRNDYTIILFWKCVYNFDNNMRSKLLQFVTGNSQVPVTGFKDLQGSDGIRHFKIKKFGYENQLPVTHTCFNSIDLPPYSTYHQLKQKLTLAINEGSELFELS</sequence>
<dbReference type="FunFam" id="3.30.2410.10:FF:000001">
    <property type="entry name" value="E3 ubiquitin-protein ligase NEDD4-like"/>
    <property type="match status" value="1"/>
</dbReference>
<evidence type="ECO:0000256" key="3">
    <source>
        <dbReference type="ARBA" id="ARBA00012485"/>
    </source>
</evidence>
<protein>
    <recommendedName>
        <fullName evidence="3">HECT-type E3 ubiquitin transferase</fullName>
        <ecNumber evidence="3">2.3.2.26</ecNumber>
    </recommendedName>
</protein>
<dbReference type="InterPro" id="IPR050409">
    <property type="entry name" value="E3_ubiq-protein_ligase"/>
</dbReference>
<comment type="catalytic activity">
    <reaction evidence="1">
        <text>S-ubiquitinyl-[E2 ubiquitin-conjugating enzyme]-L-cysteine + [acceptor protein]-L-lysine = [E2 ubiquitin-conjugating enzyme]-L-cysteine + N(6)-ubiquitinyl-[acceptor protein]-L-lysine.</text>
        <dbReference type="EC" id="2.3.2.26"/>
    </reaction>
</comment>
<feature type="active site" description="Glycyl thioester intermediate" evidence="7">
    <location>
        <position position="361"/>
    </location>
</feature>
<dbReference type="GO" id="GO:0016567">
    <property type="term" value="P:protein ubiquitination"/>
    <property type="evidence" value="ECO:0007669"/>
    <property type="project" value="TreeGrafter"/>
</dbReference>
<reference evidence="9 10" key="2">
    <citation type="submission" date="2016-08" db="EMBL/GenBank/DDBJ databases">
        <title>Pervasive Adenine N6-methylation of Active Genes in Fungi.</title>
        <authorList>
            <consortium name="DOE Joint Genome Institute"/>
            <person name="Mondo S.J."/>
            <person name="Dannebaum R.O."/>
            <person name="Kuo R.C."/>
            <person name="Labutti K."/>
            <person name="Haridas S."/>
            <person name="Kuo A."/>
            <person name="Salamov A."/>
            <person name="Ahrendt S.R."/>
            <person name="Lipzen A."/>
            <person name="Sullivan W."/>
            <person name="Andreopoulos W.B."/>
            <person name="Clum A."/>
            <person name="Lindquist E."/>
            <person name="Daum C."/>
            <person name="Ramamoorthy G.K."/>
            <person name="Gryganskyi A."/>
            <person name="Culley D."/>
            <person name="Magnuson J.K."/>
            <person name="James T.Y."/>
            <person name="O'Malley M.A."/>
            <person name="Stajich J.E."/>
            <person name="Spatafora J.W."/>
            <person name="Visel A."/>
            <person name="Grigoriev I.V."/>
        </authorList>
    </citation>
    <scope>NUCLEOTIDE SEQUENCE [LARGE SCALE GENOMIC DNA]</scope>
    <source>
        <strain evidence="9 10">S4</strain>
    </source>
</reference>
<comment type="pathway">
    <text evidence="2">Protein modification; protein ubiquitination.</text>
</comment>
<dbReference type="InterPro" id="IPR035983">
    <property type="entry name" value="Hect_E3_ubiquitin_ligase"/>
</dbReference>
<evidence type="ECO:0000256" key="5">
    <source>
        <dbReference type="ARBA" id="ARBA00022737"/>
    </source>
</evidence>
<evidence type="ECO:0000259" key="8">
    <source>
        <dbReference type="PROSITE" id="PS50237"/>
    </source>
</evidence>
<dbReference type="PANTHER" id="PTHR11254:SF440">
    <property type="entry name" value="E3 UBIQUITIN-PROTEIN LIGASE NEDD-4"/>
    <property type="match status" value="1"/>
</dbReference>
<dbReference type="GO" id="GO:0061630">
    <property type="term" value="F:ubiquitin protein ligase activity"/>
    <property type="evidence" value="ECO:0007669"/>
    <property type="project" value="UniProtKB-EC"/>
</dbReference>
<dbReference type="Gene3D" id="3.30.2160.10">
    <property type="entry name" value="Hect, E3 ligase catalytic domain"/>
    <property type="match status" value="1"/>
</dbReference>
<dbReference type="SUPFAM" id="SSF56204">
    <property type="entry name" value="Hect, E3 ligase catalytic domain"/>
    <property type="match status" value="1"/>
</dbReference>
<comment type="caution">
    <text evidence="9">The sequence shown here is derived from an EMBL/GenBank/DDBJ whole genome shotgun (WGS) entry which is preliminary data.</text>
</comment>
<dbReference type="Proteomes" id="UP000193944">
    <property type="component" value="Unassembled WGS sequence"/>
</dbReference>
<gene>
    <name evidence="9" type="ORF">BCR32DRAFT_279745</name>
</gene>
<dbReference type="OrthoDB" id="8068875at2759"/>
<name>A0A1Y1X7Y8_9FUNG</name>
<feature type="domain" description="HECT" evidence="8">
    <location>
        <begin position="59"/>
        <end position="394"/>
    </location>
</feature>
<organism evidence="9 10">
    <name type="scientific">Anaeromyces robustus</name>
    <dbReference type="NCBI Taxonomy" id="1754192"/>
    <lineage>
        <taxon>Eukaryota</taxon>
        <taxon>Fungi</taxon>
        <taxon>Fungi incertae sedis</taxon>
        <taxon>Chytridiomycota</taxon>
        <taxon>Chytridiomycota incertae sedis</taxon>
        <taxon>Neocallimastigomycetes</taxon>
        <taxon>Neocallimastigales</taxon>
        <taxon>Neocallimastigaceae</taxon>
        <taxon>Anaeromyces</taxon>
    </lineage>
</organism>
<dbReference type="SMART" id="SM00119">
    <property type="entry name" value="HECTc"/>
    <property type="match status" value="1"/>
</dbReference>
<dbReference type="PANTHER" id="PTHR11254">
    <property type="entry name" value="HECT DOMAIN UBIQUITIN-PROTEIN LIGASE"/>
    <property type="match status" value="1"/>
</dbReference>
<reference evidence="9 10" key="1">
    <citation type="submission" date="2016-08" db="EMBL/GenBank/DDBJ databases">
        <title>A Parts List for Fungal Cellulosomes Revealed by Comparative Genomics.</title>
        <authorList>
            <consortium name="DOE Joint Genome Institute"/>
            <person name="Haitjema C.H."/>
            <person name="Gilmore S.P."/>
            <person name="Henske J.K."/>
            <person name="Solomon K.V."/>
            <person name="De Groot R."/>
            <person name="Kuo A."/>
            <person name="Mondo S.J."/>
            <person name="Salamov A.A."/>
            <person name="Labutti K."/>
            <person name="Zhao Z."/>
            <person name="Chiniquy J."/>
            <person name="Barry K."/>
            <person name="Brewer H.M."/>
            <person name="Purvine S.O."/>
            <person name="Wright A.T."/>
            <person name="Boxma B."/>
            <person name="Van Alen T."/>
            <person name="Hackstein J.H."/>
            <person name="Baker S.E."/>
            <person name="Grigoriev I.V."/>
            <person name="O'Malley M.A."/>
        </authorList>
    </citation>
    <scope>NUCLEOTIDE SEQUENCE [LARGE SCALE GENOMIC DNA]</scope>
    <source>
        <strain evidence="9 10">S4</strain>
    </source>
</reference>
<accession>A0A1Y1X7Y8</accession>
<dbReference type="CDD" id="cd00078">
    <property type="entry name" value="HECTc"/>
    <property type="match status" value="1"/>
</dbReference>